<protein>
    <recommendedName>
        <fullName evidence="7">PAS domain-containing protein</fullName>
    </recommendedName>
</protein>
<dbReference type="InterPro" id="IPR013767">
    <property type="entry name" value="PAS_fold"/>
</dbReference>
<dbReference type="InterPro" id="IPR000014">
    <property type="entry name" value="PAS"/>
</dbReference>
<keyword evidence="3" id="KW-0238">DNA-binding</keyword>
<evidence type="ECO:0000256" key="3">
    <source>
        <dbReference type="ARBA" id="ARBA00023125"/>
    </source>
</evidence>
<dbReference type="PANTHER" id="PTHR10649:SF12">
    <property type="entry name" value="SPINELESS, ISOFORM C"/>
    <property type="match status" value="1"/>
</dbReference>
<keyword evidence="9" id="KW-1185">Reference proteome</keyword>
<dbReference type="PROSITE" id="PS50112">
    <property type="entry name" value="PAS"/>
    <property type="match status" value="1"/>
</dbReference>
<gene>
    <name evidence="8" type="ORF">LSH36_11g13000</name>
</gene>
<organism evidence="8 9">
    <name type="scientific">Paralvinella palmiformis</name>
    <dbReference type="NCBI Taxonomy" id="53620"/>
    <lineage>
        <taxon>Eukaryota</taxon>
        <taxon>Metazoa</taxon>
        <taxon>Spiralia</taxon>
        <taxon>Lophotrochozoa</taxon>
        <taxon>Annelida</taxon>
        <taxon>Polychaeta</taxon>
        <taxon>Sedentaria</taxon>
        <taxon>Canalipalpata</taxon>
        <taxon>Terebellida</taxon>
        <taxon>Terebelliformia</taxon>
        <taxon>Alvinellidae</taxon>
        <taxon>Paralvinella</taxon>
    </lineage>
</organism>
<dbReference type="CDD" id="cd00130">
    <property type="entry name" value="PAS"/>
    <property type="match status" value="1"/>
</dbReference>
<evidence type="ECO:0000256" key="2">
    <source>
        <dbReference type="ARBA" id="ARBA00023015"/>
    </source>
</evidence>
<comment type="caution">
    <text evidence="8">The sequence shown here is derived from an EMBL/GenBank/DDBJ whole genome shotgun (WGS) entry which is preliminary data.</text>
</comment>
<dbReference type="GO" id="GO:0006805">
    <property type="term" value="P:xenobiotic metabolic process"/>
    <property type="evidence" value="ECO:0007669"/>
    <property type="project" value="InterPro"/>
</dbReference>
<dbReference type="Pfam" id="PF00989">
    <property type="entry name" value="PAS"/>
    <property type="match status" value="1"/>
</dbReference>
<dbReference type="GO" id="GO:0000976">
    <property type="term" value="F:transcription cis-regulatory region binding"/>
    <property type="evidence" value="ECO:0007669"/>
    <property type="project" value="TreeGrafter"/>
</dbReference>
<dbReference type="InterPro" id="IPR039091">
    <property type="entry name" value="AHR/AHRR"/>
</dbReference>
<dbReference type="GO" id="GO:0004879">
    <property type="term" value="F:nuclear receptor activity"/>
    <property type="evidence" value="ECO:0007669"/>
    <property type="project" value="TreeGrafter"/>
</dbReference>
<feature type="region of interest" description="Disordered" evidence="6">
    <location>
        <begin position="192"/>
        <end position="214"/>
    </location>
</feature>
<comment type="subcellular location">
    <subcellularLocation>
        <location evidence="1">Nucleus</location>
    </subcellularLocation>
</comment>
<dbReference type="EMBL" id="JAODUP010000011">
    <property type="protein sequence ID" value="KAK2169340.1"/>
    <property type="molecule type" value="Genomic_DNA"/>
</dbReference>
<dbReference type="SUPFAM" id="SSF55785">
    <property type="entry name" value="PYP-like sensor domain (PAS domain)"/>
    <property type="match status" value="1"/>
</dbReference>
<dbReference type="Gene3D" id="3.30.450.20">
    <property type="entry name" value="PAS domain"/>
    <property type="match status" value="1"/>
</dbReference>
<keyword evidence="5" id="KW-0539">Nucleus</keyword>
<evidence type="ECO:0000256" key="5">
    <source>
        <dbReference type="ARBA" id="ARBA00023242"/>
    </source>
</evidence>
<name>A0AAD9KE03_9ANNE</name>
<keyword evidence="4" id="KW-0804">Transcription</keyword>
<evidence type="ECO:0000313" key="8">
    <source>
        <dbReference type="EMBL" id="KAK2169340.1"/>
    </source>
</evidence>
<evidence type="ECO:0000313" key="9">
    <source>
        <dbReference type="Proteomes" id="UP001208570"/>
    </source>
</evidence>
<dbReference type="PANTHER" id="PTHR10649">
    <property type="entry name" value="ARYL HYDROCARBON RECEPTOR"/>
    <property type="match status" value="1"/>
</dbReference>
<evidence type="ECO:0000256" key="6">
    <source>
        <dbReference type="SAM" id="MobiDB-lite"/>
    </source>
</evidence>
<feature type="domain" description="PAS" evidence="7">
    <location>
        <begin position="41"/>
        <end position="105"/>
    </location>
</feature>
<dbReference type="SMART" id="SM00091">
    <property type="entry name" value="PAS"/>
    <property type="match status" value="1"/>
</dbReference>
<dbReference type="Proteomes" id="UP001208570">
    <property type="component" value="Unassembled WGS sequence"/>
</dbReference>
<reference evidence="8" key="1">
    <citation type="journal article" date="2023" name="Mol. Biol. Evol.">
        <title>Third-Generation Sequencing Reveals the Adaptive Role of the Epigenome in Three Deep-Sea Polychaetes.</title>
        <authorList>
            <person name="Perez M."/>
            <person name="Aroh O."/>
            <person name="Sun Y."/>
            <person name="Lan Y."/>
            <person name="Juniper S.K."/>
            <person name="Young C.R."/>
            <person name="Angers B."/>
            <person name="Qian P.Y."/>
        </authorList>
    </citation>
    <scope>NUCLEOTIDE SEQUENCE</scope>
    <source>
        <strain evidence="8">P08H-3</strain>
    </source>
</reference>
<evidence type="ECO:0000256" key="1">
    <source>
        <dbReference type="ARBA" id="ARBA00004123"/>
    </source>
</evidence>
<sequence>MSWGYAKKKRQLMMGHSPFLNQLLGIIRQYWIPELIKYNPMAALLQTVTKALSGFLFVVSCDGEVFFASRTVEQYLGFHQSDIIHQSALELIHSEDREEFKSQLNWRSQLTQDQQDLSLHQVLLPVTFSCTTHSHVIVPGVRFRQRVASLPSACTHLVPATRTSTRLLYTDGRTGGYLLNNGPEWREWSQNVPPAPRGSYPPVDLQPQVRDYPL</sequence>
<dbReference type="InterPro" id="IPR035965">
    <property type="entry name" value="PAS-like_dom_sf"/>
</dbReference>
<evidence type="ECO:0000256" key="4">
    <source>
        <dbReference type="ARBA" id="ARBA00023163"/>
    </source>
</evidence>
<evidence type="ECO:0000259" key="7">
    <source>
        <dbReference type="PROSITE" id="PS50112"/>
    </source>
</evidence>
<proteinExistence type="predicted"/>
<dbReference type="GO" id="GO:0005634">
    <property type="term" value="C:nucleus"/>
    <property type="evidence" value="ECO:0007669"/>
    <property type="project" value="UniProtKB-SubCell"/>
</dbReference>
<keyword evidence="2" id="KW-0805">Transcription regulation</keyword>
<dbReference type="AlphaFoldDB" id="A0AAD9KE03"/>
<dbReference type="GO" id="GO:0034751">
    <property type="term" value="C:aryl hydrocarbon receptor complex"/>
    <property type="evidence" value="ECO:0007669"/>
    <property type="project" value="TreeGrafter"/>
</dbReference>
<accession>A0AAD9KE03</accession>